<keyword evidence="2" id="KW-1133">Transmembrane helix</keyword>
<feature type="region of interest" description="Disordered" evidence="1">
    <location>
        <begin position="385"/>
        <end position="422"/>
    </location>
</feature>
<dbReference type="OrthoDB" id="3261666at2759"/>
<accession>A0A9P5YJG9</accession>
<feature type="compositionally biased region" description="Low complexity" evidence="1">
    <location>
        <begin position="155"/>
        <end position="178"/>
    </location>
</feature>
<comment type="caution">
    <text evidence="3">The sequence shown here is derived from an EMBL/GenBank/DDBJ whole genome shotgun (WGS) entry which is preliminary data.</text>
</comment>
<name>A0A9P5YJG9_9AGAR</name>
<feature type="transmembrane region" description="Helical" evidence="2">
    <location>
        <begin position="356"/>
        <end position="378"/>
    </location>
</feature>
<evidence type="ECO:0000313" key="4">
    <source>
        <dbReference type="Proteomes" id="UP000807469"/>
    </source>
</evidence>
<reference evidence="3" key="1">
    <citation type="submission" date="2020-11" db="EMBL/GenBank/DDBJ databases">
        <authorList>
            <consortium name="DOE Joint Genome Institute"/>
            <person name="Ahrendt S."/>
            <person name="Riley R."/>
            <person name="Andreopoulos W."/>
            <person name="Labutti K."/>
            <person name="Pangilinan J."/>
            <person name="Ruiz-Duenas F.J."/>
            <person name="Barrasa J.M."/>
            <person name="Sanchez-Garcia M."/>
            <person name="Camarero S."/>
            <person name="Miyauchi S."/>
            <person name="Serrano A."/>
            <person name="Linde D."/>
            <person name="Babiker R."/>
            <person name="Drula E."/>
            <person name="Ayuso-Fernandez I."/>
            <person name="Pacheco R."/>
            <person name="Padilla G."/>
            <person name="Ferreira P."/>
            <person name="Barriuso J."/>
            <person name="Kellner H."/>
            <person name="Castanera R."/>
            <person name="Alfaro M."/>
            <person name="Ramirez L."/>
            <person name="Pisabarro A.G."/>
            <person name="Kuo A."/>
            <person name="Tritt A."/>
            <person name="Lipzen A."/>
            <person name="He G."/>
            <person name="Yan M."/>
            <person name="Ng V."/>
            <person name="Cullen D."/>
            <person name="Martin F."/>
            <person name="Rosso M.-N."/>
            <person name="Henrissat B."/>
            <person name="Hibbett D."/>
            <person name="Martinez A.T."/>
            <person name="Grigoriev I.V."/>
        </authorList>
    </citation>
    <scope>NUCLEOTIDE SEQUENCE</scope>
    <source>
        <strain evidence="3">CIRM-BRFM 674</strain>
    </source>
</reference>
<protein>
    <submittedName>
        <fullName evidence="3">Uncharacterized protein</fullName>
    </submittedName>
</protein>
<feature type="compositionally biased region" description="Acidic residues" evidence="1">
    <location>
        <begin position="79"/>
        <end position="91"/>
    </location>
</feature>
<keyword evidence="4" id="KW-1185">Reference proteome</keyword>
<sequence>MAPLAGKPPFATDEPDSYYETPRAPQPRLRQPKPEDPNKRSSAYDVYDNYLKEDGSKLAAPAAGSSNRNSGLGNLLMNMDDDSDDDSDDEDGSYRRHPAVPPGISPPMSKNAALAAATGVSSTPGTPTRRSPPPQQMDSPSQTRSPGMQQPPAPQQMQQNYPQQQQQQQFSAQAPNQQHHMQPIAAPRPGYAAPIAALNLARPEPAVVPAGRQAPGMPMPMHKGPPAPIQIPSNNNHNPFGGPGGFPMPASPAPSAPHPLQPPVTPITPAFIRPSGPGGVVNVSFAGLDEKEGKAIPRKPIMRGNSEETLLPSRGEKGDDFWRRFSMVVKEESKKGTKESSWLHKTRSGTQAYSRWVWIIGIILLICIAGGIGVGVYLTRNSPSHQQPTAIGGSADNLATGTSTSTVSGNGGKTTSSSLHVSPTLTVARREAVVTPRAAAVPTQVLRRHRDMKNRNMSSW</sequence>
<proteinExistence type="predicted"/>
<keyword evidence="2" id="KW-0812">Transmembrane</keyword>
<evidence type="ECO:0000256" key="1">
    <source>
        <dbReference type="SAM" id="MobiDB-lite"/>
    </source>
</evidence>
<dbReference type="EMBL" id="MU155796">
    <property type="protein sequence ID" value="KAF9470958.1"/>
    <property type="molecule type" value="Genomic_DNA"/>
</dbReference>
<evidence type="ECO:0000313" key="3">
    <source>
        <dbReference type="EMBL" id="KAF9470958.1"/>
    </source>
</evidence>
<keyword evidence="2" id="KW-0472">Membrane</keyword>
<dbReference type="AlphaFoldDB" id="A0A9P5YJG9"/>
<feature type="compositionally biased region" description="Low complexity" evidence="1">
    <location>
        <begin position="400"/>
        <end position="418"/>
    </location>
</feature>
<feature type="region of interest" description="Disordered" evidence="1">
    <location>
        <begin position="1"/>
        <end position="185"/>
    </location>
</feature>
<dbReference type="Proteomes" id="UP000807469">
    <property type="component" value="Unassembled WGS sequence"/>
</dbReference>
<organism evidence="3 4">
    <name type="scientific">Pholiota conissans</name>
    <dbReference type="NCBI Taxonomy" id="109636"/>
    <lineage>
        <taxon>Eukaryota</taxon>
        <taxon>Fungi</taxon>
        <taxon>Dikarya</taxon>
        <taxon>Basidiomycota</taxon>
        <taxon>Agaricomycotina</taxon>
        <taxon>Agaricomycetes</taxon>
        <taxon>Agaricomycetidae</taxon>
        <taxon>Agaricales</taxon>
        <taxon>Agaricineae</taxon>
        <taxon>Strophariaceae</taxon>
        <taxon>Pholiota</taxon>
    </lineage>
</organism>
<evidence type="ECO:0000256" key="2">
    <source>
        <dbReference type="SAM" id="Phobius"/>
    </source>
</evidence>
<gene>
    <name evidence="3" type="ORF">BDN70DRAFT_617338</name>
</gene>